<evidence type="ECO:0000256" key="2">
    <source>
        <dbReference type="ARBA" id="ARBA00022475"/>
    </source>
</evidence>
<dbReference type="OMA" id="TIYFAFC"/>
<feature type="transmembrane region" description="Helical" evidence="6">
    <location>
        <begin position="41"/>
        <end position="62"/>
    </location>
</feature>
<keyword evidence="5 6" id="KW-0472">Membrane</keyword>
<comment type="subcellular location">
    <subcellularLocation>
        <location evidence="1 6">Cell membrane</location>
        <topology evidence="1 6">Multi-pass membrane protein</topology>
    </subcellularLocation>
</comment>
<proteinExistence type="inferred from homology"/>
<feature type="transmembrane region" description="Helical" evidence="6">
    <location>
        <begin position="123"/>
        <end position="145"/>
    </location>
</feature>
<feature type="transmembrane region" description="Helical" evidence="6">
    <location>
        <begin position="282"/>
        <end position="307"/>
    </location>
</feature>
<dbReference type="InParanoid" id="B4JWK7"/>
<evidence type="ECO:0000256" key="4">
    <source>
        <dbReference type="ARBA" id="ARBA00022989"/>
    </source>
</evidence>
<dbReference type="InterPro" id="IPR013604">
    <property type="entry name" value="7TM_chemorcpt"/>
</dbReference>
<dbReference type="GO" id="GO:0050909">
    <property type="term" value="P:sensory perception of taste"/>
    <property type="evidence" value="ECO:0007669"/>
    <property type="project" value="InterPro"/>
</dbReference>
<keyword evidence="6" id="KW-0807">Transducer</keyword>
<reference evidence="7 8" key="1">
    <citation type="journal article" date="2007" name="Nature">
        <title>Evolution of genes and genomes on the Drosophila phylogeny.</title>
        <authorList>
            <consortium name="Drosophila 12 Genomes Consortium"/>
            <person name="Clark A.G."/>
            <person name="Eisen M.B."/>
            <person name="Smith D.R."/>
            <person name="Bergman C.M."/>
            <person name="Oliver B."/>
            <person name="Markow T.A."/>
            <person name="Kaufman T.C."/>
            <person name="Kellis M."/>
            <person name="Gelbart W."/>
            <person name="Iyer V.N."/>
            <person name="Pollard D.A."/>
            <person name="Sackton T.B."/>
            <person name="Larracuente A.M."/>
            <person name="Singh N.D."/>
            <person name="Abad J.P."/>
            <person name="Abt D.N."/>
            <person name="Adryan B."/>
            <person name="Aguade M."/>
            <person name="Akashi H."/>
            <person name="Anderson W.W."/>
            <person name="Aquadro C.F."/>
            <person name="Ardell D.H."/>
            <person name="Arguello R."/>
            <person name="Artieri C.G."/>
            <person name="Barbash D.A."/>
            <person name="Barker D."/>
            <person name="Barsanti P."/>
            <person name="Batterham P."/>
            <person name="Batzoglou S."/>
            <person name="Begun D."/>
            <person name="Bhutkar A."/>
            <person name="Blanco E."/>
            <person name="Bosak S.A."/>
            <person name="Bradley R.K."/>
            <person name="Brand A.D."/>
            <person name="Brent M.R."/>
            <person name="Brooks A.N."/>
            <person name="Brown R.H."/>
            <person name="Butlin R.K."/>
            <person name="Caggese C."/>
            <person name="Calvi B.R."/>
            <person name="Bernardo de Carvalho A."/>
            <person name="Caspi A."/>
            <person name="Castrezana S."/>
            <person name="Celniker S.E."/>
            <person name="Chang J.L."/>
            <person name="Chapple C."/>
            <person name="Chatterji S."/>
            <person name="Chinwalla A."/>
            <person name="Civetta A."/>
            <person name="Clifton S.W."/>
            <person name="Comeron J.M."/>
            <person name="Costello J.C."/>
            <person name="Coyne J.A."/>
            <person name="Daub J."/>
            <person name="David R.G."/>
            <person name="Delcher A.L."/>
            <person name="Delehaunty K."/>
            <person name="Do C.B."/>
            <person name="Ebling H."/>
            <person name="Edwards K."/>
            <person name="Eickbush T."/>
            <person name="Evans J.D."/>
            <person name="Filipski A."/>
            <person name="Findeiss S."/>
            <person name="Freyhult E."/>
            <person name="Fulton L."/>
            <person name="Fulton R."/>
            <person name="Garcia A.C."/>
            <person name="Gardiner A."/>
            <person name="Garfield D.A."/>
            <person name="Garvin B.E."/>
            <person name="Gibson G."/>
            <person name="Gilbert D."/>
            <person name="Gnerre S."/>
            <person name="Godfrey J."/>
            <person name="Good R."/>
            <person name="Gotea V."/>
            <person name="Gravely B."/>
            <person name="Greenberg A.J."/>
            <person name="Griffiths-Jones S."/>
            <person name="Gross S."/>
            <person name="Guigo R."/>
            <person name="Gustafson E.A."/>
            <person name="Haerty W."/>
            <person name="Hahn M.W."/>
            <person name="Halligan D.L."/>
            <person name="Halpern A.L."/>
            <person name="Halter G.M."/>
            <person name="Han M.V."/>
            <person name="Heger A."/>
            <person name="Hillier L."/>
            <person name="Hinrichs A.S."/>
            <person name="Holmes I."/>
            <person name="Hoskins R.A."/>
            <person name="Hubisz M.J."/>
            <person name="Hultmark D."/>
            <person name="Huntley M.A."/>
            <person name="Jaffe D.B."/>
            <person name="Jagadeeshan S."/>
            <person name="Jeck W.R."/>
            <person name="Johnson J."/>
            <person name="Jones C.D."/>
            <person name="Jordan W.C."/>
            <person name="Karpen G.H."/>
            <person name="Kataoka E."/>
            <person name="Keightley P.D."/>
            <person name="Kheradpour P."/>
            <person name="Kirkness E.F."/>
            <person name="Koerich L.B."/>
            <person name="Kristiansen K."/>
            <person name="Kudrna D."/>
            <person name="Kulathinal R.J."/>
            <person name="Kumar S."/>
            <person name="Kwok R."/>
            <person name="Lander E."/>
            <person name="Langley C.H."/>
            <person name="Lapoint R."/>
            <person name="Lazzaro B.P."/>
            <person name="Lee S.J."/>
            <person name="Levesque L."/>
            <person name="Li R."/>
            <person name="Lin C.F."/>
            <person name="Lin M.F."/>
            <person name="Lindblad-Toh K."/>
            <person name="Llopart A."/>
            <person name="Long M."/>
            <person name="Low L."/>
            <person name="Lozovsky E."/>
            <person name="Lu J."/>
            <person name="Luo M."/>
            <person name="Machado C.A."/>
            <person name="Makalowski W."/>
            <person name="Marzo M."/>
            <person name="Matsuda M."/>
            <person name="Matzkin L."/>
            <person name="McAllister B."/>
            <person name="McBride C.S."/>
            <person name="McKernan B."/>
            <person name="McKernan K."/>
            <person name="Mendez-Lago M."/>
            <person name="Minx P."/>
            <person name="Mollenhauer M.U."/>
            <person name="Montooth K."/>
            <person name="Mount S.M."/>
            <person name="Mu X."/>
            <person name="Myers E."/>
            <person name="Negre B."/>
            <person name="Newfeld S."/>
            <person name="Nielsen R."/>
            <person name="Noor M.A."/>
            <person name="O'Grady P."/>
            <person name="Pachter L."/>
            <person name="Papaceit M."/>
            <person name="Parisi M.J."/>
            <person name="Parisi M."/>
            <person name="Parts L."/>
            <person name="Pedersen J.S."/>
            <person name="Pesole G."/>
            <person name="Phillippy A.M."/>
            <person name="Ponting C.P."/>
            <person name="Pop M."/>
            <person name="Porcelli D."/>
            <person name="Powell J.R."/>
            <person name="Prohaska S."/>
            <person name="Pruitt K."/>
            <person name="Puig M."/>
            <person name="Quesneville H."/>
            <person name="Ram K.R."/>
            <person name="Rand D."/>
            <person name="Rasmussen M.D."/>
            <person name="Reed L.K."/>
            <person name="Reenan R."/>
            <person name="Reily A."/>
            <person name="Remington K.A."/>
            <person name="Rieger T.T."/>
            <person name="Ritchie M.G."/>
            <person name="Robin C."/>
            <person name="Rogers Y.H."/>
            <person name="Rohde C."/>
            <person name="Rozas J."/>
            <person name="Rubenfield M.J."/>
            <person name="Ruiz A."/>
            <person name="Russo S."/>
            <person name="Salzberg S.L."/>
            <person name="Sanchez-Gracia A."/>
            <person name="Saranga D.J."/>
            <person name="Sato H."/>
            <person name="Schaeffer S.W."/>
            <person name="Schatz M.C."/>
            <person name="Schlenke T."/>
            <person name="Schwartz R."/>
            <person name="Segarra C."/>
            <person name="Singh R.S."/>
            <person name="Sirot L."/>
            <person name="Sirota M."/>
            <person name="Sisneros N.B."/>
            <person name="Smith C.D."/>
            <person name="Smith T.F."/>
            <person name="Spieth J."/>
            <person name="Stage D.E."/>
            <person name="Stark A."/>
            <person name="Stephan W."/>
            <person name="Strausberg R.L."/>
            <person name="Strempel S."/>
            <person name="Sturgill D."/>
            <person name="Sutton G."/>
            <person name="Sutton G.G."/>
            <person name="Tao W."/>
            <person name="Teichmann S."/>
            <person name="Tobari Y.N."/>
            <person name="Tomimura Y."/>
            <person name="Tsolas J.M."/>
            <person name="Valente V.L."/>
            <person name="Venter E."/>
            <person name="Venter J.C."/>
            <person name="Vicario S."/>
            <person name="Vieira F.G."/>
            <person name="Vilella A.J."/>
            <person name="Villasante A."/>
            <person name="Walenz B."/>
            <person name="Wang J."/>
            <person name="Wasserman M."/>
            <person name="Watts T."/>
            <person name="Wilson D."/>
            <person name="Wilson R.K."/>
            <person name="Wing R.A."/>
            <person name="Wolfner M.F."/>
            <person name="Wong A."/>
            <person name="Wong G.K."/>
            <person name="Wu C.I."/>
            <person name="Wu G."/>
            <person name="Yamamoto D."/>
            <person name="Yang H.P."/>
            <person name="Yang S.P."/>
            <person name="Yorke J.A."/>
            <person name="Yoshida K."/>
            <person name="Zdobnov E."/>
            <person name="Zhang P."/>
            <person name="Zhang Y."/>
            <person name="Zimin A.V."/>
            <person name="Baldwin J."/>
            <person name="Abdouelleil A."/>
            <person name="Abdulkadir J."/>
            <person name="Abebe A."/>
            <person name="Abera B."/>
            <person name="Abreu J."/>
            <person name="Acer S.C."/>
            <person name="Aftuck L."/>
            <person name="Alexander A."/>
            <person name="An P."/>
            <person name="Anderson E."/>
            <person name="Anderson S."/>
            <person name="Arachi H."/>
            <person name="Azer M."/>
            <person name="Bachantsang P."/>
            <person name="Barry A."/>
            <person name="Bayul T."/>
            <person name="Berlin A."/>
            <person name="Bessette D."/>
            <person name="Bloom T."/>
            <person name="Blye J."/>
            <person name="Boguslavskiy L."/>
            <person name="Bonnet C."/>
            <person name="Boukhgalter B."/>
            <person name="Bourzgui I."/>
            <person name="Brown A."/>
            <person name="Cahill P."/>
            <person name="Channer S."/>
            <person name="Cheshatsang Y."/>
            <person name="Chuda L."/>
            <person name="Citroen M."/>
            <person name="Collymore A."/>
            <person name="Cooke P."/>
            <person name="Costello M."/>
            <person name="D'Aco K."/>
            <person name="Daza R."/>
            <person name="De Haan G."/>
            <person name="DeGray S."/>
            <person name="DeMaso C."/>
            <person name="Dhargay N."/>
            <person name="Dooley K."/>
            <person name="Dooley E."/>
            <person name="Doricent M."/>
            <person name="Dorje P."/>
            <person name="Dorjee K."/>
            <person name="Dupes A."/>
            <person name="Elong R."/>
            <person name="Falk J."/>
            <person name="Farina A."/>
            <person name="Faro S."/>
            <person name="Ferguson D."/>
            <person name="Fisher S."/>
            <person name="Foley C.D."/>
            <person name="Franke A."/>
            <person name="Friedrich D."/>
            <person name="Gadbois L."/>
            <person name="Gearin G."/>
            <person name="Gearin C.R."/>
            <person name="Giannoukos G."/>
            <person name="Goode T."/>
            <person name="Graham J."/>
            <person name="Grandbois E."/>
            <person name="Grewal S."/>
            <person name="Gyaltsen K."/>
            <person name="Hafez N."/>
            <person name="Hagos B."/>
            <person name="Hall J."/>
            <person name="Henson C."/>
            <person name="Hollinger A."/>
            <person name="Honan T."/>
            <person name="Huard M.D."/>
            <person name="Hughes L."/>
            <person name="Hurhula B."/>
            <person name="Husby M.E."/>
            <person name="Kamat A."/>
            <person name="Kanga B."/>
            <person name="Kashin S."/>
            <person name="Khazanovich D."/>
            <person name="Kisner P."/>
            <person name="Lance K."/>
            <person name="Lara M."/>
            <person name="Lee W."/>
            <person name="Lennon N."/>
            <person name="Letendre F."/>
            <person name="LeVine R."/>
            <person name="Lipovsky A."/>
            <person name="Liu X."/>
            <person name="Liu J."/>
            <person name="Liu S."/>
            <person name="Lokyitsang T."/>
            <person name="Lokyitsang Y."/>
            <person name="Lubonja R."/>
            <person name="Lui A."/>
            <person name="MacDonald P."/>
            <person name="Magnisalis V."/>
            <person name="Maru K."/>
            <person name="Matthews C."/>
            <person name="McCusker W."/>
            <person name="McDonough S."/>
            <person name="Mehta T."/>
            <person name="Meldrim J."/>
            <person name="Meneus L."/>
            <person name="Mihai O."/>
            <person name="Mihalev A."/>
            <person name="Mihova T."/>
            <person name="Mittelman R."/>
            <person name="Mlenga V."/>
            <person name="Montmayeur A."/>
            <person name="Mulrain L."/>
            <person name="Navidi A."/>
            <person name="Naylor J."/>
            <person name="Negash T."/>
            <person name="Nguyen T."/>
            <person name="Nguyen N."/>
            <person name="Nicol R."/>
            <person name="Norbu C."/>
            <person name="Norbu N."/>
            <person name="Novod N."/>
            <person name="O'Neill B."/>
            <person name="Osman S."/>
            <person name="Markiewicz E."/>
            <person name="Oyono O.L."/>
            <person name="Patti C."/>
            <person name="Phunkhang P."/>
            <person name="Pierre F."/>
            <person name="Priest M."/>
            <person name="Raghuraman S."/>
            <person name="Rege F."/>
            <person name="Reyes R."/>
            <person name="Rise C."/>
            <person name="Rogov P."/>
            <person name="Ross K."/>
            <person name="Ryan E."/>
            <person name="Settipalli S."/>
            <person name="Shea T."/>
            <person name="Sherpa N."/>
            <person name="Shi L."/>
            <person name="Shih D."/>
            <person name="Sparrow T."/>
            <person name="Spaulding J."/>
            <person name="Stalker J."/>
            <person name="Stange-Thomann N."/>
            <person name="Stavropoulos S."/>
            <person name="Stone C."/>
            <person name="Strader C."/>
            <person name="Tesfaye S."/>
            <person name="Thomson T."/>
            <person name="Thoulutsang Y."/>
            <person name="Thoulutsang D."/>
            <person name="Topham K."/>
            <person name="Topping I."/>
            <person name="Tsamla T."/>
            <person name="Vassiliev H."/>
            <person name="Vo A."/>
            <person name="Wangchuk T."/>
            <person name="Wangdi T."/>
            <person name="Weiand M."/>
            <person name="Wilkinson J."/>
            <person name="Wilson A."/>
            <person name="Yadav S."/>
            <person name="Young G."/>
            <person name="Yu Q."/>
            <person name="Zembek L."/>
            <person name="Zhong D."/>
            <person name="Zimmer A."/>
            <person name="Zwirko Z."/>
            <person name="Jaffe D.B."/>
            <person name="Alvarez P."/>
            <person name="Brockman W."/>
            <person name="Butler J."/>
            <person name="Chin C."/>
            <person name="Gnerre S."/>
            <person name="Grabherr M."/>
            <person name="Kleber M."/>
            <person name="Mauceli E."/>
            <person name="MacCallum I."/>
        </authorList>
    </citation>
    <scope>NUCLEOTIDE SEQUENCE [LARGE SCALE GENOMIC DNA]</scope>
    <source>
        <strain evidence="8">Tucson 15287-2541.00</strain>
    </source>
</reference>
<dbReference type="EMBL" id="CH916375">
    <property type="protein sequence ID" value="EDV98345.1"/>
    <property type="molecule type" value="Genomic_DNA"/>
</dbReference>
<name>B4JWK7_DROGR</name>
<dbReference type="GO" id="GO:0005886">
    <property type="term" value="C:plasma membrane"/>
    <property type="evidence" value="ECO:0007669"/>
    <property type="project" value="UniProtKB-SubCell"/>
</dbReference>
<comment type="similarity">
    <text evidence="6">Belongs to the insect chemoreceptor superfamily. Gustatory receptor (GR) family.</text>
</comment>
<keyword evidence="8" id="KW-1185">Reference proteome</keyword>
<dbReference type="OrthoDB" id="7856336at2759"/>
<dbReference type="AlphaFoldDB" id="B4JWK7"/>
<evidence type="ECO:0000256" key="3">
    <source>
        <dbReference type="ARBA" id="ARBA00022692"/>
    </source>
</evidence>
<feature type="transmembrane region" description="Helical" evidence="6">
    <location>
        <begin position="157"/>
        <end position="181"/>
    </location>
</feature>
<dbReference type="Proteomes" id="UP000001070">
    <property type="component" value="Unassembled WGS sequence"/>
</dbReference>
<dbReference type="Pfam" id="PF08395">
    <property type="entry name" value="7tm_7"/>
    <property type="match status" value="1"/>
</dbReference>
<protein>
    <recommendedName>
        <fullName evidence="6">Gustatory receptor</fullName>
    </recommendedName>
</protein>
<comment type="function">
    <text evidence="6">Gustatory receptor which mediates acceptance or avoidance behavior, depending on its substrates.</text>
</comment>
<dbReference type="PhylomeDB" id="B4JWK7"/>
<keyword evidence="6" id="KW-0675">Receptor</keyword>
<keyword evidence="4 6" id="KW-1133">Transmembrane helix</keyword>
<sequence>MFDLVQCLLRICYYYSRLMGVLNFEIDLRTGRPRTTRGTSIYAAVLNVMIICSLPWLIHFFWSQSEVLHKFMLLALVAGRVICICVTLLTRWLQRHRLIRLVQIFQRLTKRRPQVIRLWRRGVIWKLLSMFCVYILEMLISMVIFWEGLNLKLTLSIFIFSGIQTLINMITYQYYFALLNVHGHYILLNREICGVLAEIRSLELDHRGGVFVIKCCALADRLEDIARAQFQLQKLVTHLTNIFGLQTIFMGINYYLAGIGMVYIAFSELTGTLCVHWSNWTMALFCFQFTCYFLDFHILIYVIYSLLDLHAEMMKLISQNTLFAPGLDVRLEAIFENFKLQLAWSPLKFSVLGLFNLDKTFCVCFASSIVTRSLVLYQKDLENAYLC</sequence>
<comment type="caution">
    <text evidence="6">Lacks conserved residue(s) required for the propagation of feature annotation.</text>
</comment>
<feature type="transmembrane region" description="Helical" evidence="6">
    <location>
        <begin position="242"/>
        <end position="266"/>
    </location>
</feature>
<feature type="transmembrane region" description="Helical" evidence="6">
    <location>
        <begin position="68"/>
        <end position="90"/>
    </location>
</feature>
<keyword evidence="2 6" id="KW-1003">Cell membrane</keyword>
<evidence type="ECO:0000256" key="6">
    <source>
        <dbReference type="RuleBase" id="RU363108"/>
    </source>
</evidence>
<accession>B4JWK7</accession>
<gene>
    <name evidence="7" type="primary">Dgri\GH23063</name>
    <name evidence="7" type="ORF">Dgri_GH23063</name>
</gene>
<dbReference type="GO" id="GO:0007165">
    <property type="term" value="P:signal transduction"/>
    <property type="evidence" value="ECO:0007669"/>
    <property type="project" value="UniProtKB-KW"/>
</dbReference>
<organism evidence="8">
    <name type="scientific">Drosophila grimshawi</name>
    <name type="common">Hawaiian fruit fly</name>
    <name type="synonym">Idiomyia grimshawi</name>
    <dbReference type="NCBI Taxonomy" id="7222"/>
    <lineage>
        <taxon>Eukaryota</taxon>
        <taxon>Metazoa</taxon>
        <taxon>Ecdysozoa</taxon>
        <taxon>Arthropoda</taxon>
        <taxon>Hexapoda</taxon>
        <taxon>Insecta</taxon>
        <taxon>Pterygota</taxon>
        <taxon>Neoptera</taxon>
        <taxon>Endopterygota</taxon>
        <taxon>Diptera</taxon>
        <taxon>Brachycera</taxon>
        <taxon>Muscomorpha</taxon>
        <taxon>Ephydroidea</taxon>
        <taxon>Drosophilidae</taxon>
        <taxon>Drosophila</taxon>
        <taxon>Hawaiian Drosophila</taxon>
    </lineage>
</organism>
<dbReference type="HOGENOM" id="CLU_058694_0_0_1"/>
<evidence type="ECO:0000256" key="1">
    <source>
        <dbReference type="ARBA" id="ARBA00004651"/>
    </source>
</evidence>
<evidence type="ECO:0000256" key="5">
    <source>
        <dbReference type="ARBA" id="ARBA00023136"/>
    </source>
</evidence>
<evidence type="ECO:0000313" key="7">
    <source>
        <dbReference type="EMBL" id="EDV98345.1"/>
    </source>
</evidence>
<keyword evidence="3 6" id="KW-0812">Transmembrane</keyword>
<evidence type="ECO:0000313" key="8">
    <source>
        <dbReference type="Proteomes" id="UP000001070"/>
    </source>
</evidence>
<dbReference type="eggNOG" id="ENOG502T9CD">
    <property type="taxonomic scope" value="Eukaryota"/>
</dbReference>